<dbReference type="Pfam" id="PF13449">
    <property type="entry name" value="Phytase-like"/>
    <property type="match status" value="1"/>
</dbReference>
<sequence length="428" mass="46457">PDGSYSGVLYTLPDRGWNTNGTLNYQARIHQFDISFKPSPNATVASPSGQNLFFTYKDSILLYAPDGTTPTTGLNADITGYLSYPGFPDLPAATFTGDGWGGPGPGGKRITIDCEALAIAPDGGFWVSDEYGPYAYRFDRQGKMLTAIRPNDAIVPMRNNMESFSAESPDNPTGRNNNKGFEGMAISGDGKTLYILLQSAANQEGGLKNPTRRYARMVKYDITVPSKPRYAREFVVALPIVPDSGNRVTGQSELFNIQGGSFFILSRDSGAGQGAESTTSLYRQIDIVNIDLATDIKSSTYDCATCSIASTKGVLKHGITPAEYCPFIDLNLNSQLNRFGLHNGGAQDATLLNEKWESLGIVPVDGLIGDDDEWFVFSVSDNDFITQNGFMNSGELTYKDGSGFNIDTQALVFKIKLPEHSRPFPRGP</sequence>
<dbReference type="InterPro" id="IPR027372">
    <property type="entry name" value="Phytase-like_dom"/>
</dbReference>
<dbReference type="OrthoDB" id="425936at2759"/>
<proteinExistence type="predicted"/>
<keyword evidence="3" id="KW-1185">Reference proteome</keyword>
<accession>A0A9P7Y923</accession>
<dbReference type="AlphaFoldDB" id="A0A9P7Y923"/>
<dbReference type="PANTHER" id="PTHR37957:SF1">
    <property type="entry name" value="PHYTASE-LIKE DOMAIN-CONTAINING PROTEIN"/>
    <property type="match status" value="1"/>
</dbReference>
<reference evidence="2" key="1">
    <citation type="journal article" date="2021" name="IMA Fungus">
        <title>Genomic characterization of three marine fungi, including Emericellopsis atlantica sp. nov. with signatures of a generalist lifestyle and marine biomass degradation.</title>
        <authorList>
            <person name="Hagestad O.C."/>
            <person name="Hou L."/>
            <person name="Andersen J.H."/>
            <person name="Hansen E.H."/>
            <person name="Altermark B."/>
            <person name="Li C."/>
            <person name="Kuhnert E."/>
            <person name="Cox R.J."/>
            <person name="Crous P.W."/>
            <person name="Spatafora J.W."/>
            <person name="Lail K."/>
            <person name="Amirebrahimi M."/>
            <person name="Lipzen A."/>
            <person name="Pangilinan J."/>
            <person name="Andreopoulos W."/>
            <person name="Hayes R.D."/>
            <person name="Ng V."/>
            <person name="Grigoriev I.V."/>
            <person name="Jackson S.A."/>
            <person name="Sutton T.D.S."/>
            <person name="Dobson A.D.W."/>
            <person name="Rama T."/>
        </authorList>
    </citation>
    <scope>NUCLEOTIDE SEQUENCE</scope>
    <source>
        <strain evidence="2">TRa018bII</strain>
    </source>
</reference>
<feature type="non-terminal residue" evidence="2">
    <location>
        <position position="1"/>
    </location>
</feature>
<name>A0A9P7Y923_9HELO</name>
<evidence type="ECO:0000313" key="2">
    <source>
        <dbReference type="EMBL" id="KAG9229311.1"/>
    </source>
</evidence>
<organism evidence="2 3">
    <name type="scientific">Amylocarpus encephaloides</name>
    <dbReference type="NCBI Taxonomy" id="45428"/>
    <lineage>
        <taxon>Eukaryota</taxon>
        <taxon>Fungi</taxon>
        <taxon>Dikarya</taxon>
        <taxon>Ascomycota</taxon>
        <taxon>Pezizomycotina</taxon>
        <taxon>Leotiomycetes</taxon>
        <taxon>Helotiales</taxon>
        <taxon>Helotiales incertae sedis</taxon>
        <taxon>Amylocarpus</taxon>
    </lineage>
</organism>
<dbReference type="PANTHER" id="PTHR37957">
    <property type="entry name" value="BLR7070 PROTEIN"/>
    <property type="match status" value="1"/>
</dbReference>
<comment type="caution">
    <text evidence="2">The sequence shown here is derived from an EMBL/GenBank/DDBJ whole genome shotgun (WGS) entry which is preliminary data.</text>
</comment>
<evidence type="ECO:0000259" key="1">
    <source>
        <dbReference type="Pfam" id="PF13449"/>
    </source>
</evidence>
<protein>
    <submittedName>
        <fullName evidence="2">Esterase-like activity of phytase-domain-containing protein</fullName>
    </submittedName>
</protein>
<dbReference type="EMBL" id="MU251787">
    <property type="protein sequence ID" value="KAG9229311.1"/>
    <property type="molecule type" value="Genomic_DNA"/>
</dbReference>
<dbReference type="SUPFAM" id="SSF63829">
    <property type="entry name" value="Calcium-dependent phosphotriesterase"/>
    <property type="match status" value="1"/>
</dbReference>
<evidence type="ECO:0000313" key="3">
    <source>
        <dbReference type="Proteomes" id="UP000824998"/>
    </source>
</evidence>
<dbReference type="Proteomes" id="UP000824998">
    <property type="component" value="Unassembled WGS sequence"/>
</dbReference>
<feature type="domain" description="Phytase-like" evidence="1">
    <location>
        <begin position="7"/>
        <end position="299"/>
    </location>
</feature>
<gene>
    <name evidence="2" type="ORF">BJ875DRAFT_387613</name>
</gene>